<feature type="region of interest" description="Disordered" evidence="1">
    <location>
        <begin position="1"/>
        <end position="69"/>
    </location>
</feature>
<evidence type="ECO:0000313" key="3">
    <source>
        <dbReference type="Proteomes" id="UP000327118"/>
    </source>
</evidence>
<name>A0A5N6Z7E2_9EURO</name>
<dbReference type="Proteomes" id="UP000327118">
    <property type="component" value="Unassembled WGS sequence"/>
</dbReference>
<dbReference type="EMBL" id="ML739094">
    <property type="protein sequence ID" value="KAE8353587.1"/>
    <property type="molecule type" value="Genomic_DNA"/>
</dbReference>
<evidence type="ECO:0000256" key="1">
    <source>
        <dbReference type="SAM" id="MobiDB-lite"/>
    </source>
</evidence>
<keyword evidence="3" id="KW-1185">Reference proteome</keyword>
<dbReference type="AlphaFoldDB" id="A0A5N6Z7E2"/>
<evidence type="ECO:0000313" key="2">
    <source>
        <dbReference type="EMBL" id="KAE8353587.1"/>
    </source>
</evidence>
<protein>
    <submittedName>
        <fullName evidence="2">Uncharacterized protein</fullName>
    </submittedName>
</protein>
<reference evidence="3" key="1">
    <citation type="submission" date="2019-04" db="EMBL/GenBank/DDBJ databases">
        <title>Friends and foes A comparative genomics studyof 23 Aspergillus species from section Flavi.</title>
        <authorList>
            <consortium name="DOE Joint Genome Institute"/>
            <person name="Kjaerbolling I."/>
            <person name="Vesth T."/>
            <person name="Frisvad J.C."/>
            <person name="Nybo J.L."/>
            <person name="Theobald S."/>
            <person name="Kildgaard S."/>
            <person name="Isbrandt T."/>
            <person name="Kuo A."/>
            <person name="Sato A."/>
            <person name="Lyhne E.K."/>
            <person name="Kogle M.E."/>
            <person name="Wiebenga A."/>
            <person name="Kun R.S."/>
            <person name="Lubbers R.J."/>
            <person name="Makela M.R."/>
            <person name="Barry K."/>
            <person name="Chovatia M."/>
            <person name="Clum A."/>
            <person name="Daum C."/>
            <person name="Haridas S."/>
            <person name="He G."/>
            <person name="LaButti K."/>
            <person name="Lipzen A."/>
            <person name="Mondo S."/>
            <person name="Riley R."/>
            <person name="Salamov A."/>
            <person name="Simmons B.A."/>
            <person name="Magnuson J.K."/>
            <person name="Henrissat B."/>
            <person name="Mortensen U.H."/>
            <person name="Larsen T.O."/>
            <person name="Devries R.P."/>
            <person name="Grigoriev I.V."/>
            <person name="Machida M."/>
            <person name="Baker S.E."/>
            <person name="Andersen M.R."/>
        </authorList>
    </citation>
    <scope>NUCLEOTIDE SEQUENCE [LARGE SCALE GENOMIC DNA]</scope>
    <source>
        <strain evidence="3">CBS 553.77</strain>
    </source>
</reference>
<gene>
    <name evidence="2" type="ORF">BDV28DRAFT_104979</name>
</gene>
<proteinExistence type="predicted"/>
<sequence>MHAMINGQRTDLKPHLRKVGHESDPGTSGSLVKNPDPSPAPWLALAPISKRDSPNQNLILPHRIPAHTD</sequence>
<feature type="compositionally biased region" description="Basic and acidic residues" evidence="1">
    <location>
        <begin position="10"/>
        <end position="24"/>
    </location>
</feature>
<organism evidence="2 3">
    <name type="scientific">Aspergillus coremiiformis</name>
    <dbReference type="NCBI Taxonomy" id="138285"/>
    <lineage>
        <taxon>Eukaryota</taxon>
        <taxon>Fungi</taxon>
        <taxon>Dikarya</taxon>
        <taxon>Ascomycota</taxon>
        <taxon>Pezizomycotina</taxon>
        <taxon>Eurotiomycetes</taxon>
        <taxon>Eurotiomycetidae</taxon>
        <taxon>Eurotiales</taxon>
        <taxon>Aspergillaceae</taxon>
        <taxon>Aspergillus</taxon>
        <taxon>Aspergillus subgen. Circumdati</taxon>
    </lineage>
</organism>
<accession>A0A5N6Z7E2</accession>